<protein>
    <submittedName>
        <fullName evidence="1">Uncharacterized protein</fullName>
    </submittedName>
</protein>
<name>A0A392V2C7_9FABA</name>
<evidence type="ECO:0000313" key="1">
    <source>
        <dbReference type="EMBL" id="MCI82416.1"/>
    </source>
</evidence>
<comment type="caution">
    <text evidence="1">The sequence shown here is derived from an EMBL/GenBank/DDBJ whole genome shotgun (WGS) entry which is preliminary data.</text>
</comment>
<evidence type="ECO:0000313" key="2">
    <source>
        <dbReference type="Proteomes" id="UP000265520"/>
    </source>
</evidence>
<dbReference type="EMBL" id="LXQA011042682">
    <property type="protein sequence ID" value="MCI82416.1"/>
    <property type="molecule type" value="Genomic_DNA"/>
</dbReference>
<accession>A0A392V2C7</accession>
<dbReference type="Proteomes" id="UP000265520">
    <property type="component" value="Unassembled WGS sequence"/>
</dbReference>
<organism evidence="1 2">
    <name type="scientific">Trifolium medium</name>
    <dbReference type="NCBI Taxonomy" id="97028"/>
    <lineage>
        <taxon>Eukaryota</taxon>
        <taxon>Viridiplantae</taxon>
        <taxon>Streptophyta</taxon>
        <taxon>Embryophyta</taxon>
        <taxon>Tracheophyta</taxon>
        <taxon>Spermatophyta</taxon>
        <taxon>Magnoliopsida</taxon>
        <taxon>eudicotyledons</taxon>
        <taxon>Gunneridae</taxon>
        <taxon>Pentapetalae</taxon>
        <taxon>rosids</taxon>
        <taxon>fabids</taxon>
        <taxon>Fabales</taxon>
        <taxon>Fabaceae</taxon>
        <taxon>Papilionoideae</taxon>
        <taxon>50 kb inversion clade</taxon>
        <taxon>NPAAA clade</taxon>
        <taxon>Hologalegina</taxon>
        <taxon>IRL clade</taxon>
        <taxon>Trifolieae</taxon>
        <taxon>Trifolium</taxon>
    </lineage>
</organism>
<keyword evidence="2" id="KW-1185">Reference proteome</keyword>
<feature type="non-terminal residue" evidence="1">
    <location>
        <position position="53"/>
    </location>
</feature>
<sequence>MDLSADEAADYDKLVYFLGTFPVNLLEDSDENPLVDEHGRQRTSAKLIDTKML</sequence>
<proteinExistence type="predicted"/>
<dbReference type="AlphaFoldDB" id="A0A392V2C7"/>
<reference evidence="1 2" key="1">
    <citation type="journal article" date="2018" name="Front. Plant Sci.">
        <title>Red Clover (Trifolium pratense) and Zigzag Clover (T. medium) - A Picture of Genomic Similarities and Differences.</title>
        <authorList>
            <person name="Dluhosova J."/>
            <person name="Istvanek J."/>
            <person name="Nedelnik J."/>
            <person name="Repkova J."/>
        </authorList>
    </citation>
    <scope>NUCLEOTIDE SEQUENCE [LARGE SCALE GENOMIC DNA]</scope>
    <source>
        <strain evidence="2">cv. 10/8</strain>
        <tissue evidence="1">Leaf</tissue>
    </source>
</reference>